<evidence type="ECO:0000256" key="1">
    <source>
        <dbReference type="SAM" id="Coils"/>
    </source>
</evidence>
<feature type="coiled-coil region" evidence="1">
    <location>
        <begin position="174"/>
        <end position="235"/>
    </location>
</feature>
<dbReference type="Proteomes" id="UP000276417">
    <property type="component" value="Plasmid unnamed3"/>
</dbReference>
<proteinExistence type="predicted"/>
<dbReference type="RefSeq" id="WP_124875532.1">
    <property type="nucleotide sequence ID" value="NZ_CP034187.1"/>
</dbReference>
<gene>
    <name evidence="3" type="ORF">EHF33_19895</name>
</gene>
<feature type="compositionally biased region" description="Polar residues" evidence="2">
    <location>
        <begin position="263"/>
        <end position="278"/>
    </location>
</feature>
<name>A0A3G8YLM2_9DEIO</name>
<keyword evidence="3" id="KW-0614">Plasmid</keyword>
<dbReference type="AlphaFoldDB" id="A0A3G8YLM2"/>
<sequence>MSEADFLHFIMAKYSLEIQGLAYALETLDRQLERAQARWAAELSQSQSLEQALNAAHQAQVDVLQRDAILTLQRELQLLSDRLRAENSEDIQTVLAQLSQALERERQDLHVELTTVEQARLQDELKQCQQQHKKQLDLIRADHEVACQQVLAEERQRLTAALEQEAVAQRIVWQQQEQADLERYQADLQAWTERTLGDLRQHLAAEHQRKLDQECAELESQLVEVAQQFRQEQLKTTEAARIEVELVAEGHLNAARQERHQQTGEWTTDPTPHASGSRNAMELGRIKRLARMTVQGKPIPKGEHKFLVHHESAYREQVAVLQAKRVPSDSLFASVDPQVAIQKASLPSEPAVAPVSIDLLVWGYPVPCEVLPDHHPAAVLAALRLIAEHLDVQGEALLRFTPAGQSRRSFMRQIDRAAEGFLHVHEPVILRADREDGPHYFVNNRLPRLTP</sequence>
<evidence type="ECO:0000256" key="2">
    <source>
        <dbReference type="SAM" id="MobiDB-lite"/>
    </source>
</evidence>
<dbReference type="KEGG" id="dph:EHF33_19895"/>
<feature type="coiled-coil region" evidence="1">
    <location>
        <begin position="69"/>
        <end position="138"/>
    </location>
</feature>
<geneLocation type="plasmid" evidence="3 4">
    <name>unnamed3</name>
</geneLocation>
<organism evidence="3 4">
    <name type="scientific">Deinococcus psychrotolerans</name>
    <dbReference type="NCBI Taxonomy" id="2489213"/>
    <lineage>
        <taxon>Bacteria</taxon>
        <taxon>Thermotogati</taxon>
        <taxon>Deinococcota</taxon>
        <taxon>Deinococci</taxon>
        <taxon>Deinococcales</taxon>
        <taxon>Deinococcaceae</taxon>
        <taxon>Deinococcus</taxon>
    </lineage>
</organism>
<evidence type="ECO:0000313" key="4">
    <source>
        <dbReference type="Proteomes" id="UP000276417"/>
    </source>
</evidence>
<protein>
    <submittedName>
        <fullName evidence="3">Uncharacterized protein</fullName>
    </submittedName>
</protein>
<dbReference type="EMBL" id="CP034187">
    <property type="protein sequence ID" value="AZI45177.1"/>
    <property type="molecule type" value="Genomic_DNA"/>
</dbReference>
<accession>A0A3G8YLM2</accession>
<evidence type="ECO:0000313" key="3">
    <source>
        <dbReference type="EMBL" id="AZI45177.1"/>
    </source>
</evidence>
<feature type="region of interest" description="Disordered" evidence="2">
    <location>
        <begin position="257"/>
        <end position="278"/>
    </location>
</feature>
<keyword evidence="4" id="KW-1185">Reference proteome</keyword>
<reference evidence="3 4" key="1">
    <citation type="submission" date="2018-11" db="EMBL/GenBank/DDBJ databases">
        <title>Deinococcus shelandsis sp. nov., isolated from South Shetland Islands soil of Antarctica.</title>
        <authorList>
            <person name="Tian J."/>
        </authorList>
    </citation>
    <scope>NUCLEOTIDE SEQUENCE [LARGE SCALE GENOMIC DNA]</scope>
    <source>
        <strain evidence="3 4">S14-83T</strain>
        <plasmid evidence="3 4">unnamed3</plasmid>
    </source>
</reference>
<keyword evidence="1" id="KW-0175">Coiled coil</keyword>